<gene>
    <name evidence="1" type="ORF">C500_00622</name>
</gene>
<protein>
    <submittedName>
        <fullName evidence="1">Catalase</fullName>
    </submittedName>
</protein>
<dbReference type="AlphaFoldDB" id="L9VDF8"/>
<evidence type="ECO:0000313" key="1">
    <source>
        <dbReference type="EMBL" id="ELY34393.1"/>
    </source>
</evidence>
<dbReference type="Proteomes" id="UP000011543">
    <property type="component" value="Unassembled WGS sequence"/>
</dbReference>
<sequence length="65" mass="7145">MQCLLGHRHRESDTIILPDHQQPFSGGYSVASRNLAGNLYANVIAKVTGRTLTTQRCAYNTPGDE</sequence>
<dbReference type="EMBL" id="AOHS01000007">
    <property type="protein sequence ID" value="ELY34393.1"/>
    <property type="molecule type" value="Genomic_DNA"/>
</dbReference>
<name>L9VDF8_NATMM</name>
<comment type="caution">
    <text evidence="1">The sequence shown here is derived from an EMBL/GenBank/DDBJ whole genome shotgun (WGS) entry which is preliminary data.</text>
</comment>
<reference evidence="1 2" key="1">
    <citation type="journal article" date="2014" name="PLoS Genet.">
        <title>Phylogenetically driven sequencing of extremely halophilic archaea reveals strategies for static and dynamic osmo-response.</title>
        <authorList>
            <person name="Becker E.A."/>
            <person name="Seitzer P.M."/>
            <person name="Tritt A."/>
            <person name="Larsen D."/>
            <person name="Krusor M."/>
            <person name="Yao A.I."/>
            <person name="Wu D."/>
            <person name="Madern D."/>
            <person name="Eisen J.A."/>
            <person name="Darling A.E."/>
            <person name="Facciotti M.T."/>
        </authorList>
    </citation>
    <scope>NUCLEOTIDE SEQUENCE [LARGE SCALE GENOMIC DNA]</scope>
    <source>
        <strain evidence="2">ATCC 43099 / DSM 3394 / CCM 3739 / CIP 104546 / IAM 13178 / JCM 8861 / NBRC 102185 / NCIMB 2190 / MS3</strain>
    </source>
</reference>
<evidence type="ECO:0000313" key="2">
    <source>
        <dbReference type="Proteomes" id="UP000011543"/>
    </source>
</evidence>
<proteinExistence type="predicted"/>
<accession>L9VDF8</accession>
<organism evidence="1 2">
    <name type="scientific">Natrialba magadii (strain ATCC 43099 / DSM 3394 / CCM 3739 / CIP 104546 / IAM 13178 / JCM 8861 / NBRC 102185 / NCIMB 2190 / MS3)</name>
    <name type="common">Natronobacterium magadii</name>
    <dbReference type="NCBI Taxonomy" id="547559"/>
    <lineage>
        <taxon>Archaea</taxon>
        <taxon>Methanobacteriati</taxon>
        <taxon>Methanobacteriota</taxon>
        <taxon>Stenosarchaea group</taxon>
        <taxon>Halobacteria</taxon>
        <taxon>Halobacteriales</taxon>
        <taxon>Natrialbaceae</taxon>
        <taxon>Natrialba</taxon>
    </lineage>
</organism>